<evidence type="ECO:0000256" key="1">
    <source>
        <dbReference type="SAM" id="SignalP"/>
    </source>
</evidence>
<dbReference type="EMBL" id="FNEE01000011">
    <property type="protein sequence ID" value="SDK08445.1"/>
    <property type="molecule type" value="Genomic_DNA"/>
</dbReference>
<feature type="chain" id="PRO_5011444050" evidence="1">
    <location>
        <begin position="23"/>
        <end position="102"/>
    </location>
</feature>
<protein>
    <submittedName>
        <fullName evidence="2">Uncharacterized protein</fullName>
    </submittedName>
</protein>
<feature type="signal peptide" evidence="1">
    <location>
        <begin position="1"/>
        <end position="22"/>
    </location>
</feature>
<name>A0A1G8Z272_9HYPH</name>
<sequence length="102" mass="11554">MASRLVAMMASQLVGMMASQLAGTIGRITGPFQMINFKTTHSLQHKVKPSKVSCDRSRSNSRTMRWLRPMKLWMTQKMPDAGKSGVRSYRPLLTAQLQQKKE</sequence>
<gene>
    <name evidence="2" type="ORF">SAMN05428953_111132</name>
</gene>
<reference evidence="3" key="1">
    <citation type="submission" date="2016-10" db="EMBL/GenBank/DDBJ databases">
        <authorList>
            <person name="Varghese N."/>
            <person name="Submissions S."/>
        </authorList>
    </citation>
    <scope>NUCLEOTIDE SEQUENCE [LARGE SCALE GENOMIC DNA]</scope>
    <source>
        <strain evidence="3">CGMCC 1.11022</strain>
    </source>
</reference>
<proteinExistence type="predicted"/>
<organism evidence="2 3">
    <name type="scientific">Mesorhizobium muleiense</name>
    <dbReference type="NCBI Taxonomy" id="1004279"/>
    <lineage>
        <taxon>Bacteria</taxon>
        <taxon>Pseudomonadati</taxon>
        <taxon>Pseudomonadota</taxon>
        <taxon>Alphaproteobacteria</taxon>
        <taxon>Hyphomicrobiales</taxon>
        <taxon>Phyllobacteriaceae</taxon>
        <taxon>Mesorhizobium</taxon>
    </lineage>
</organism>
<keyword evidence="1" id="KW-0732">Signal</keyword>
<dbReference type="AlphaFoldDB" id="A0A1G8Z272"/>
<evidence type="ECO:0000313" key="3">
    <source>
        <dbReference type="Proteomes" id="UP000198894"/>
    </source>
</evidence>
<dbReference type="Proteomes" id="UP000198894">
    <property type="component" value="Unassembled WGS sequence"/>
</dbReference>
<accession>A0A1G8Z272</accession>
<evidence type="ECO:0000313" key="2">
    <source>
        <dbReference type="EMBL" id="SDK08445.1"/>
    </source>
</evidence>
<keyword evidence="3" id="KW-1185">Reference proteome</keyword>